<dbReference type="InterPro" id="IPR001878">
    <property type="entry name" value="Znf_CCHC"/>
</dbReference>
<evidence type="ECO:0000256" key="2">
    <source>
        <dbReference type="SAM" id="MobiDB-lite"/>
    </source>
</evidence>
<dbReference type="InterPro" id="IPR036875">
    <property type="entry name" value="Znf_CCHC_sf"/>
</dbReference>
<evidence type="ECO:0000256" key="1">
    <source>
        <dbReference type="PROSITE-ProRule" id="PRU00047"/>
    </source>
</evidence>
<feature type="region of interest" description="Disordered" evidence="2">
    <location>
        <begin position="1638"/>
        <end position="1687"/>
    </location>
</feature>
<feature type="region of interest" description="Disordered" evidence="2">
    <location>
        <begin position="529"/>
        <end position="570"/>
    </location>
</feature>
<evidence type="ECO:0000313" key="4">
    <source>
        <dbReference type="EMBL" id="GEU38999.1"/>
    </source>
</evidence>
<feature type="region of interest" description="Disordered" evidence="2">
    <location>
        <begin position="217"/>
        <end position="238"/>
    </location>
</feature>
<keyword evidence="1" id="KW-0479">Metal-binding</keyword>
<dbReference type="PANTHER" id="PTHR11439:SF495">
    <property type="entry name" value="REVERSE TRANSCRIPTASE, RNA-DEPENDENT DNA POLYMERASE-RELATED"/>
    <property type="match status" value="1"/>
</dbReference>
<dbReference type="Pfam" id="PF00098">
    <property type="entry name" value="zf-CCHC"/>
    <property type="match status" value="1"/>
</dbReference>
<dbReference type="InterPro" id="IPR043502">
    <property type="entry name" value="DNA/RNA_pol_sf"/>
</dbReference>
<evidence type="ECO:0000259" key="3">
    <source>
        <dbReference type="PROSITE" id="PS50158"/>
    </source>
</evidence>
<gene>
    <name evidence="4" type="ORF">Tci_010977</name>
</gene>
<dbReference type="GO" id="GO:0008270">
    <property type="term" value="F:zinc ion binding"/>
    <property type="evidence" value="ECO:0007669"/>
    <property type="project" value="UniProtKB-KW"/>
</dbReference>
<feature type="compositionally biased region" description="Polar residues" evidence="2">
    <location>
        <begin position="529"/>
        <end position="542"/>
    </location>
</feature>
<accession>A0A6L2JQQ6</accession>
<dbReference type="Pfam" id="PF07727">
    <property type="entry name" value="RVT_2"/>
    <property type="match status" value="1"/>
</dbReference>
<keyword evidence="1" id="KW-0863">Zinc-finger</keyword>
<feature type="compositionally biased region" description="Low complexity" evidence="2">
    <location>
        <begin position="1666"/>
        <end position="1675"/>
    </location>
</feature>
<keyword evidence="1" id="KW-0862">Zinc</keyword>
<organism evidence="4">
    <name type="scientific">Tanacetum cinerariifolium</name>
    <name type="common">Dalmatian daisy</name>
    <name type="synonym">Chrysanthemum cinerariifolium</name>
    <dbReference type="NCBI Taxonomy" id="118510"/>
    <lineage>
        <taxon>Eukaryota</taxon>
        <taxon>Viridiplantae</taxon>
        <taxon>Streptophyta</taxon>
        <taxon>Embryophyta</taxon>
        <taxon>Tracheophyta</taxon>
        <taxon>Spermatophyta</taxon>
        <taxon>Magnoliopsida</taxon>
        <taxon>eudicotyledons</taxon>
        <taxon>Gunneridae</taxon>
        <taxon>Pentapetalae</taxon>
        <taxon>asterids</taxon>
        <taxon>campanulids</taxon>
        <taxon>Asterales</taxon>
        <taxon>Asteraceae</taxon>
        <taxon>Asteroideae</taxon>
        <taxon>Anthemideae</taxon>
        <taxon>Anthemidinae</taxon>
        <taxon>Tanacetum</taxon>
    </lineage>
</organism>
<feature type="compositionally biased region" description="Basic residues" evidence="2">
    <location>
        <begin position="1676"/>
        <end position="1687"/>
    </location>
</feature>
<sequence>MNIWKVIQNGNNLKRTRRDHDGGVIILLPTTTEEHIAVHRESKARTTLLQSIPDDHVADFHYMDDARDIWNAVKARFGGNAESKKMRKFMLKKEFSKFRISEAEGLHKGYDKMQKILSQLNQLKVKPEDEDINLKFLRYLPSSWSHVALTLKTKGRLELLSFDDLYYKLKTLEVDVKGYTTFSSKQSAGSSHSAFVSATSASKKMSYGESPSYFSTTTYSASSNSKTGSHRSDRKIRSGRDGLKWQMAMLSVRVHKFEQKDRRKIDFDKKKSARFNKKKVRCYKCQQRGHFARECRAKGGNDKQRYSSLKIKEIRKHEEDSKALITIDTLVDWTDHDTESGGVIAAKEFGMIAGYDSKDAIKEGAVKIYNLITGADTKEASTTGDAREFTFIGVTSERTFSKNLFRLINSSMSVRTKVGLGFNNCIRENELGWDDFAFSVFTTNSEDVEGGPLFNSDKSSKVKTNNFAFSDLSVKSLEPKPNDSTSFVSTSSVSTSANEADIESNIGTPIQEPVIIQDLPSFSCYSSAKNENTSRTSCNKTGKVNIPSARPQPVPTGNPKVSAPVPTGRPNRPFPFPTARGYSPSDFKLPDDSMVVLKVPRKHNLYTINLNDLCPRGKQHKASYKAIHAVSSVFEEESMNQRFLEEKPNVQGLGHEWYFDLDYLTNTLGYKHGQANQFAGIQGATTNLVGIPDADLDSDYDEQVIITQASAKIVPPSSIPVPPGSIPVPTRSILVHTSSIPVLTGEPMVSTDDVPVHTSRSTDLIFDDEPTTVTPVATKRINTIHPQSLIIGDFTSAVQKRSKVLVDLPEGKYAIGTKWILKNKRDDRGIVVRNKMDVKSMFHYKRIDEEVYVTQPKGFVDPQHPKKVYKIVKALYGLHQAPRAWYATLSTFLLKHGYKRGTIDKTLFLKKNNRDINLVQVYVDDIIFGSIMKAWCLQVQQRPDGIFINQDKYMKEILNKFDLGSVRTATTPYEVPKPTSKHESDSSVNVHLYRSMIGSLMYLTALRHDIMFAVSACSRNQVTPTTSNLEAVKKIFKYLKGQPKLGLWYPKESPFVLEAYNDSDYVGVNKDRKSTTGGLSTLHCDHQPAKTLNPTSLSSMVAFRYKDEHNKVGYLQKPTGSDDYHQIIDFLRASHIRYALTHNPSSLTHWSNSPGLPLRLADDGGIDDLLVAKIYFGMDNLSPLTVALICLSDRRCFNWSSYIFKGMVSNIGNAKKFLMYPRFLQTILGIETKITRQYKVLVYSSKPFANMRLNFKGHPMPFLLAMLLQAQAGEGAEVAAQAVPQAMPAPDQPHAYLFTPSRQQTSDPIALVLEHDAPMGGTFHTSPPRSTHAPHTGQPSGSAKDPITLTALSSIVSTLVQKVHSLETELMDHKKLFKDVVGKLVKKVKVMEVKLKTKKRKMVVSDSYQEDSRKKDVELDALHALANAAVTDDSNIPSGGTSQVPAARPSVPSASPPGSSTIPPGASIIPAGSLSIPADVSPSVAPAGVLDKGKYHMVEEDIPIKARTFKQMQKDILGVQAAKRLHDEEQAQFNRQIVELQQHRQEEVIDSAMYYNKADWLNIMAQVEANASLSKTLLGDDVSEDNFLARMAALIMRKKQALAEKLAKERQNWPMTQAQQRAYMRQYIQAFSRTLKRSGPMLEEPTSKRQKSTEAPIPSMPEVPHSSTVSSSLSSRTRRKSLGQKRITKPKSTLLEVDLDANAQMFIKEVIPNPLGDINALYRIDGSTKHFTTLRQILHMVDRQDLVKLYGLVVKYYEKLPVANAGLILWGDLQVLFDSQAGETVSGEVLYMFIDVSYPLIVKLIKRTLMHKLEIDTDVVGNDMTTAEQLIQFIKNQLAAAQASFV</sequence>
<dbReference type="Gene3D" id="4.10.60.10">
    <property type="entry name" value="Zinc finger, CCHC-type"/>
    <property type="match status" value="1"/>
</dbReference>
<dbReference type="PANTHER" id="PTHR11439">
    <property type="entry name" value="GAG-POL-RELATED RETROTRANSPOSON"/>
    <property type="match status" value="1"/>
</dbReference>
<dbReference type="SMART" id="SM00343">
    <property type="entry name" value="ZnF_C2HC"/>
    <property type="match status" value="1"/>
</dbReference>
<feature type="compositionally biased region" description="Polar residues" evidence="2">
    <location>
        <begin position="1432"/>
        <end position="1444"/>
    </location>
</feature>
<dbReference type="EMBL" id="BKCJ010001120">
    <property type="protein sequence ID" value="GEU38999.1"/>
    <property type="molecule type" value="Genomic_DNA"/>
</dbReference>
<feature type="region of interest" description="Disordered" evidence="2">
    <location>
        <begin position="1320"/>
        <end position="1345"/>
    </location>
</feature>
<proteinExistence type="predicted"/>
<feature type="region of interest" description="Disordered" evidence="2">
    <location>
        <begin position="1431"/>
        <end position="1466"/>
    </location>
</feature>
<protein>
    <recommendedName>
        <fullName evidence="3">CCHC-type domain-containing protein</fullName>
    </recommendedName>
</protein>
<dbReference type="SUPFAM" id="SSF56672">
    <property type="entry name" value="DNA/RNA polymerases"/>
    <property type="match status" value="1"/>
</dbReference>
<dbReference type="GO" id="GO:0003676">
    <property type="term" value="F:nucleic acid binding"/>
    <property type="evidence" value="ECO:0007669"/>
    <property type="project" value="InterPro"/>
</dbReference>
<dbReference type="InterPro" id="IPR013103">
    <property type="entry name" value="RVT_2"/>
</dbReference>
<dbReference type="PROSITE" id="PS50158">
    <property type="entry name" value="ZF_CCHC"/>
    <property type="match status" value="1"/>
</dbReference>
<dbReference type="Pfam" id="PF14223">
    <property type="entry name" value="Retrotran_gag_2"/>
    <property type="match status" value="1"/>
</dbReference>
<reference evidence="4" key="1">
    <citation type="journal article" date="2019" name="Sci. Rep.">
        <title>Draft genome of Tanacetum cinerariifolium, the natural source of mosquito coil.</title>
        <authorList>
            <person name="Yamashiro T."/>
            <person name="Shiraishi A."/>
            <person name="Satake H."/>
            <person name="Nakayama K."/>
        </authorList>
    </citation>
    <scope>NUCLEOTIDE SEQUENCE</scope>
</reference>
<comment type="caution">
    <text evidence="4">The sequence shown here is derived from an EMBL/GenBank/DDBJ whole genome shotgun (WGS) entry which is preliminary data.</text>
</comment>
<dbReference type="SUPFAM" id="SSF57756">
    <property type="entry name" value="Retrovirus zinc finger-like domains"/>
    <property type="match status" value="1"/>
</dbReference>
<feature type="compositionally biased region" description="Low complexity" evidence="2">
    <location>
        <begin position="217"/>
        <end position="227"/>
    </location>
</feature>
<feature type="compositionally biased region" description="Low complexity" evidence="2">
    <location>
        <begin position="1445"/>
        <end position="1460"/>
    </location>
</feature>
<feature type="domain" description="CCHC-type" evidence="3">
    <location>
        <begin position="281"/>
        <end position="296"/>
    </location>
</feature>
<name>A0A6L2JQQ6_TANCI</name>